<dbReference type="RefSeq" id="WP_067382942.1">
    <property type="nucleotide sequence ID" value="NZ_CP015839.1"/>
</dbReference>
<evidence type="ECO:0000259" key="8">
    <source>
        <dbReference type="Pfam" id="PF01416"/>
    </source>
</evidence>
<accession>A0A1A9EZF4</accession>
<dbReference type="PANTHER" id="PTHR11142:SF0">
    <property type="entry name" value="TRNA PSEUDOURIDINE SYNTHASE-LIKE 1"/>
    <property type="match status" value="1"/>
</dbReference>
<evidence type="ECO:0000256" key="7">
    <source>
        <dbReference type="RuleBase" id="RU003792"/>
    </source>
</evidence>
<protein>
    <recommendedName>
        <fullName evidence="4">tRNA pseudouridine synthase A</fullName>
        <ecNumber evidence="4">5.4.99.12</ecNumber>
    </recommendedName>
    <alternativeName>
        <fullName evidence="4">tRNA pseudouridine(38-40) synthase</fullName>
    </alternativeName>
    <alternativeName>
        <fullName evidence="4">tRNA pseudouridylate synthase I</fullName>
    </alternativeName>
    <alternativeName>
        <fullName evidence="4">tRNA-uridine isomerase I</fullName>
    </alternativeName>
</protein>
<reference evidence="10" key="1">
    <citation type="submission" date="2016-05" db="EMBL/GenBank/DDBJ databases">
        <authorList>
            <person name="Baek K."/>
            <person name="Yang S.-J."/>
        </authorList>
    </citation>
    <scope>NUCLEOTIDE SEQUENCE [LARGE SCALE GENOMIC DNA]</scope>
    <source>
        <strain evidence="10">ST58-10</strain>
    </source>
</reference>
<dbReference type="PANTHER" id="PTHR11142">
    <property type="entry name" value="PSEUDOURIDYLATE SYNTHASE"/>
    <property type="match status" value="1"/>
</dbReference>
<evidence type="ECO:0000256" key="5">
    <source>
        <dbReference type="PIRSR" id="PIRSR001430-1"/>
    </source>
</evidence>
<name>A0A1A9EZF4_9GAMM</name>
<dbReference type="GO" id="GO:0031119">
    <property type="term" value="P:tRNA pseudouridine synthesis"/>
    <property type="evidence" value="ECO:0007669"/>
    <property type="project" value="UniProtKB-UniRule"/>
</dbReference>
<dbReference type="HAMAP" id="MF_00171">
    <property type="entry name" value="TruA"/>
    <property type="match status" value="1"/>
</dbReference>
<feature type="active site" description="Nucleophile" evidence="4 5">
    <location>
        <position position="69"/>
    </location>
</feature>
<feature type="binding site" evidence="4 6">
    <location>
        <position position="127"/>
    </location>
    <ligand>
        <name>substrate</name>
    </ligand>
</feature>
<dbReference type="STRING" id="1821621.A8C75_12825"/>
<dbReference type="SUPFAM" id="SSF55120">
    <property type="entry name" value="Pseudouridine synthase"/>
    <property type="match status" value="1"/>
</dbReference>
<dbReference type="Gene3D" id="3.30.70.580">
    <property type="entry name" value="Pseudouridine synthase I, catalytic domain, N-terminal subdomain"/>
    <property type="match status" value="1"/>
</dbReference>
<dbReference type="Pfam" id="PF01416">
    <property type="entry name" value="PseudoU_synth_1"/>
    <property type="match status" value="2"/>
</dbReference>
<gene>
    <name evidence="4" type="primary">truA</name>
    <name evidence="9" type="ORF">A8C75_12825</name>
</gene>
<dbReference type="CDD" id="cd02570">
    <property type="entry name" value="PseudoU_synth_EcTruA"/>
    <property type="match status" value="1"/>
</dbReference>
<keyword evidence="10" id="KW-1185">Reference proteome</keyword>
<evidence type="ECO:0000256" key="2">
    <source>
        <dbReference type="ARBA" id="ARBA00022694"/>
    </source>
</evidence>
<feature type="domain" description="Pseudouridine synthase I TruA alpha/beta" evidence="8">
    <location>
        <begin position="22"/>
        <end position="120"/>
    </location>
</feature>
<dbReference type="InterPro" id="IPR020094">
    <property type="entry name" value="TruA/RsuA/RluB/E/F_N"/>
</dbReference>
<comment type="catalytic activity">
    <reaction evidence="4 7">
        <text>uridine(38/39/40) in tRNA = pseudouridine(38/39/40) in tRNA</text>
        <dbReference type="Rhea" id="RHEA:22376"/>
        <dbReference type="Rhea" id="RHEA-COMP:10085"/>
        <dbReference type="Rhea" id="RHEA-COMP:10087"/>
        <dbReference type="ChEBI" id="CHEBI:65314"/>
        <dbReference type="ChEBI" id="CHEBI:65315"/>
        <dbReference type="EC" id="5.4.99.12"/>
    </reaction>
</comment>
<dbReference type="GO" id="GO:0003723">
    <property type="term" value="F:RNA binding"/>
    <property type="evidence" value="ECO:0007669"/>
    <property type="project" value="InterPro"/>
</dbReference>
<evidence type="ECO:0000313" key="10">
    <source>
        <dbReference type="Proteomes" id="UP000078070"/>
    </source>
</evidence>
<feature type="domain" description="Pseudouridine synthase I TruA alpha/beta" evidence="8">
    <location>
        <begin position="160"/>
        <end position="262"/>
    </location>
</feature>
<evidence type="ECO:0000256" key="3">
    <source>
        <dbReference type="ARBA" id="ARBA00023235"/>
    </source>
</evidence>
<dbReference type="PIRSF" id="PIRSF001430">
    <property type="entry name" value="tRNA_psdUrid_synth"/>
    <property type="match status" value="1"/>
</dbReference>
<evidence type="ECO:0000256" key="6">
    <source>
        <dbReference type="PIRSR" id="PIRSR001430-2"/>
    </source>
</evidence>
<evidence type="ECO:0000256" key="4">
    <source>
        <dbReference type="HAMAP-Rule" id="MF_00171"/>
    </source>
</evidence>
<dbReference type="InterPro" id="IPR020103">
    <property type="entry name" value="PsdUridine_synth_cat_dom_sf"/>
</dbReference>
<dbReference type="GO" id="GO:0160147">
    <property type="term" value="F:tRNA pseudouridine(38-40) synthase activity"/>
    <property type="evidence" value="ECO:0007669"/>
    <property type="project" value="UniProtKB-EC"/>
</dbReference>
<comment type="subunit">
    <text evidence="4">Homodimer.</text>
</comment>
<keyword evidence="3 4" id="KW-0413">Isomerase</keyword>
<dbReference type="Proteomes" id="UP000078070">
    <property type="component" value="Chromosome"/>
</dbReference>
<evidence type="ECO:0000256" key="1">
    <source>
        <dbReference type="ARBA" id="ARBA00009375"/>
    </source>
</evidence>
<reference evidence="9 10" key="2">
    <citation type="journal article" date="2018" name="Int. J. Syst. Evol. Microbiol.">
        <title>Marinobacterium aestuarii sp. nov., a benzene-degrading marine bacterium isolated from estuary sediment.</title>
        <authorList>
            <person name="Bae S.S."/>
            <person name="Jung J."/>
            <person name="Chung D."/>
            <person name="Baek K."/>
        </authorList>
    </citation>
    <scope>NUCLEOTIDE SEQUENCE [LARGE SCALE GENOMIC DNA]</scope>
    <source>
        <strain evidence="9 10">ST58-10</strain>
    </source>
</reference>
<dbReference type="InterPro" id="IPR020095">
    <property type="entry name" value="PsdUridine_synth_TruA_C"/>
</dbReference>
<dbReference type="AlphaFoldDB" id="A0A1A9EZF4"/>
<proteinExistence type="inferred from homology"/>
<dbReference type="OrthoDB" id="9811823at2"/>
<comment type="similarity">
    <text evidence="1 4 7">Belongs to the tRNA pseudouridine synthase TruA family.</text>
</comment>
<dbReference type="InterPro" id="IPR001406">
    <property type="entry name" value="PsdUridine_synth_TruA"/>
</dbReference>
<dbReference type="KEGG" id="mars:A8C75_12825"/>
<dbReference type="Gene3D" id="3.30.70.660">
    <property type="entry name" value="Pseudouridine synthase I, catalytic domain, C-terminal subdomain"/>
    <property type="match status" value="1"/>
</dbReference>
<sequence length="281" mass="31314">MKSEIETTTGAISIAPVRYALCVEYAGFAYRGWQTQKTNNVPSVQETVEKALSRVANEPVNVVCAGRTDAGVSGSYQIIHFDTTAKRDERAWVLGTNTNLPDDIAIQWARQMDDSFHARFSARERRYRYLIRSAPVKPALLARGVTWTHKRLDLARMNAAATYLVGEHDFTSYRAIGCQAKSPVREVRVLQVYRAGELIVIDVQANAFLHHMVRNIAGVLMTVGAGEAEPEWAQDVLQARDRRKGGITAPPHGLYFVDVRYPEHFKLPPSPLGPYFLGGAD</sequence>
<evidence type="ECO:0000313" key="9">
    <source>
        <dbReference type="EMBL" id="ANG63267.1"/>
    </source>
</evidence>
<comment type="caution">
    <text evidence="4">Lacks conserved residue(s) required for the propagation of feature annotation.</text>
</comment>
<comment type="function">
    <text evidence="4">Formation of pseudouridine at positions 38, 39 and 40 in the anticodon stem and loop of transfer RNAs.</text>
</comment>
<dbReference type="EC" id="5.4.99.12" evidence="4"/>
<dbReference type="EMBL" id="CP015839">
    <property type="protein sequence ID" value="ANG63267.1"/>
    <property type="molecule type" value="Genomic_DNA"/>
</dbReference>
<dbReference type="FunFam" id="3.30.70.580:FF:000001">
    <property type="entry name" value="tRNA pseudouridine synthase A"/>
    <property type="match status" value="1"/>
</dbReference>
<dbReference type="NCBIfam" id="TIGR00071">
    <property type="entry name" value="hisT_truA"/>
    <property type="match status" value="1"/>
</dbReference>
<organism evidence="9 10">
    <name type="scientific">Marinobacterium aestuarii</name>
    <dbReference type="NCBI Taxonomy" id="1821621"/>
    <lineage>
        <taxon>Bacteria</taxon>
        <taxon>Pseudomonadati</taxon>
        <taxon>Pseudomonadota</taxon>
        <taxon>Gammaproteobacteria</taxon>
        <taxon>Oceanospirillales</taxon>
        <taxon>Oceanospirillaceae</taxon>
        <taxon>Marinobacterium</taxon>
    </lineage>
</organism>
<keyword evidence="2 4" id="KW-0819">tRNA processing</keyword>
<dbReference type="InterPro" id="IPR020097">
    <property type="entry name" value="PsdUridine_synth_TruA_a/b_dom"/>
</dbReference>